<accession>A0A2I4GUD1</accession>
<dbReference type="GO" id="GO:0003723">
    <property type="term" value="F:RNA binding"/>
    <property type="evidence" value="ECO:0007669"/>
    <property type="project" value="UniProtKB-UniRule"/>
</dbReference>
<name>A0A2I4GUD1_JUGRE</name>
<dbReference type="KEGG" id="jre:109010975"/>
<evidence type="ECO:0000313" key="1">
    <source>
        <dbReference type="Proteomes" id="UP000235220"/>
    </source>
</evidence>
<proteinExistence type="predicted"/>
<dbReference type="PROSITE" id="PS50102">
    <property type="entry name" value="RRM"/>
    <property type="match status" value="1"/>
</dbReference>
<dbReference type="Gene3D" id="3.30.70.330">
    <property type="match status" value="1"/>
</dbReference>
<sequence length="264" mass="28198">MKKVLRMYPGGYTAEVTSLSPKATEEDVYDFFANFGAIEHVEIVRYGEFACTAYVTFKDAYALGTAVLLSGATILDQCVYIQPWGSYIEESDPWSSPSWKPEDDSSSRQATHMGQFVSTPGEAVTVAQDVVKTMLAKGYVLGKDAFIKAKTFDESHNVSTSAAAKVAELSNRIGLTDQIYAGMETFKSVDDKYHVSEISKSAAIATGTAAVVAATVTGRAAVAAGNAVVNSSYFAKGALWVSDVLTRAAKIAGDFGSHDSKTME</sequence>
<dbReference type="Pfam" id="PF00076">
    <property type="entry name" value="RRM_1"/>
    <property type="match status" value="1"/>
</dbReference>
<dbReference type="Proteomes" id="UP000235220">
    <property type="component" value="Chromosome 10"/>
</dbReference>
<dbReference type="OrthoDB" id="7763451at2759"/>
<dbReference type="InterPro" id="IPR035979">
    <property type="entry name" value="RBD_domain_sf"/>
</dbReference>
<dbReference type="InterPro" id="IPR012677">
    <property type="entry name" value="Nucleotide-bd_a/b_plait_sf"/>
</dbReference>
<dbReference type="AlphaFoldDB" id="A0A2I4GUD1"/>
<dbReference type="InterPro" id="IPR000504">
    <property type="entry name" value="RRM_dom"/>
</dbReference>
<organism evidence="1 2">
    <name type="scientific">Juglans regia</name>
    <name type="common">English walnut</name>
    <dbReference type="NCBI Taxonomy" id="51240"/>
    <lineage>
        <taxon>Eukaryota</taxon>
        <taxon>Viridiplantae</taxon>
        <taxon>Streptophyta</taxon>
        <taxon>Embryophyta</taxon>
        <taxon>Tracheophyta</taxon>
        <taxon>Spermatophyta</taxon>
        <taxon>Magnoliopsida</taxon>
        <taxon>eudicotyledons</taxon>
        <taxon>Gunneridae</taxon>
        <taxon>Pentapetalae</taxon>
        <taxon>rosids</taxon>
        <taxon>fabids</taxon>
        <taxon>Fagales</taxon>
        <taxon>Juglandaceae</taxon>
        <taxon>Juglans</taxon>
    </lineage>
</organism>
<dbReference type="SMART" id="SM00360">
    <property type="entry name" value="RRM"/>
    <property type="match status" value="1"/>
</dbReference>
<evidence type="ECO:0000313" key="2">
    <source>
        <dbReference type="RefSeq" id="XP_018847502.2"/>
    </source>
</evidence>
<dbReference type="PANTHER" id="PTHR32343">
    <property type="entry name" value="SERINE/ARGININE-RICH SPLICING FACTOR"/>
    <property type="match status" value="1"/>
</dbReference>
<dbReference type="Gramene" id="Jr10_02230_p1">
    <property type="protein sequence ID" value="cds.Jr10_02230_p1"/>
    <property type="gene ID" value="Jr10_02230"/>
</dbReference>
<dbReference type="PANTHER" id="PTHR32343:SF16">
    <property type="entry name" value="RNA-BINDING (RRM_RBD_RNP MOTIFS) FAMILY PROTEIN"/>
    <property type="match status" value="1"/>
</dbReference>
<reference evidence="2" key="1">
    <citation type="submission" date="2025-08" db="UniProtKB">
        <authorList>
            <consortium name="RefSeq"/>
        </authorList>
    </citation>
    <scope>IDENTIFICATION</scope>
    <source>
        <tissue evidence="2">Leaves</tissue>
    </source>
</reference>
<dbReference type="SUPFAM" id="SSF54928">
    <property type="entry name" value="RNA-binding domain, RBD"/>
    <property type="match status" value="1"/>
</dbReference>
<protein>
    <submittedName>
        <fullName evidence="2">Binding partner of ACD11 1-like isoform X1</fullName>
    </submittedName>
</protein>
<dbReference type="RefSeq" id="XP_018847502.2">
    <property type="nucleotide sequence ID" value="XM_018991957.2"/>
</dbReference>
<gene>
    <name evidence="2" type="primary">LOC109010975</name>
</gene>
<keyword evidence="1" id="KW-1185">Reference proteome</keyword>
<dbReference type="GeneID" id="109010975"/>
<dbReference type="FunCoup" id="A0A2I4GUD1">
    <property type="interactions" value="225"/>
</dbReference>